<dbReference type="Proteomes" id="UP000799438">
    <property type="component" value="Unassembled WGS sequence"/>
</dbReference>
<name>A0A6A6BF78_9PEZI</name>
<dbReference type="AlphaFoldDB" id="A0A6A6BF78"/>
<reference evidence="2" key="1">
    <citation type="journal article" date="2020" name="Stud. Mycol.">
        <title>101 Dothideomycetes genomes: a test case for predicting lifestyles and emergence of pathogens.</title>
        <authorList>
            <person name="Haridas S."/>
            <person name="Albert R."/>
            <person name="Binder M."/>
            <person name="Bloem J."/>
            <person name="Labutti K."/>
            <person name="Salamov A."/>
            <person name="Andreopoulos B."/>
            <person name="Baker S."/>
            <person name="Barry K."/>
            <person name="Bills G."/>
            <person name="Bluhm B."/>
            <person name="Cannon C."/>
            <person name="Castanera R."/>
            <person name="Culley D."/>
            <person name="Daum C."/>
            <person name="Ezra D."/>
            <person name="Gonzalez J."/>
            <person name="Henrissat B."/>
            <person name="Kuo A."/>
            <person name="Liang C."/>
            <person name="Lipzen A."/>
            <person name="Lutzoni F."/>
            <person name="Magnuson J."/>
            <person name="Mondo S."/>
            <person name="Nolan M."/>
            <person name="Ohm R."/>
            <person name="Pangilinan J."/>
            <person name="Park H.-J."/>
            <person name="Ramirez L."/>
            <person name="Alfaro M."/>
            <person name="Sun H."/>
            <person name="Tritt A."/>
            <person name="Yoshinaga Y."/>
            <person name="Zwiers L.-H."/>
            <person name="Turgeon B."/>
            <person name="Goodwin S."/>
            <person name="Spatafora J."/>
            <person name="Crous P."/>
            <person name="Grigoriev I."/>
        </authorList>
    </citation>
    <scope>NUCLEOTIDE SEQUENCE</scope>
    <source>
        <strain evidence="2">CBS 121167</strain>
    </source>
</reference>
<feature type="region of interest" description="Disordered" evidence="1">
    <location>
        <begin position="1"/>
        <end position="78"/>
    </location>
</feature>
<sequence length="188" mass="20413">MSTKKRQCETPQGDTPSPKRHLPDQNDEEIKMRYSSLVKQTSSTSALPTAQPSGPGNSDASTAVAGTPTRDATTTVSLPLTRNNVSGTVFSPFISASTFYNAKMPSLPSSPAHNGAVKIDVYVNIVISGSNTTSPTTPTTTAATTAVASDKLLLGCLHHAPFRKRQPRHYHWHQQHQLSCQQQHQFRF</sequence>
<dbReference type="RefSeq" id="XP_033396834.1">
    <property type="nucleotide sequence ID" value="XM_033543257.1"/>
</dbReference>
<dbReference type="EMBL" id="ML995488">
    <property type="protein sequence ID" value="KAF2141121.1"/>
    <property type="molecule type" value="Genomic_DNA"/>
</dbReference>
<gene>
    <name evidence="2" type="ORF">K452DRAFT_309551</name>
</gene>
<dbReference type="GeneID" id="54300754"/>
<feature type="compositionally biased region" description="Polar residues" evidence="1">
    <location>
        <begin position="37"/>
        <end position="61"/>
    </location>
</feature>
<evidence type="ECO:0000313" key="2">
    <source>
        <dbReference type="EMBL" id="KAF2141121.1"/>
    </source>
</evidence>
<organism evidence="2 3">
    <name type="scientific">Aplosporella prunicola CBS 121167</name>
    <dbReference type="NCBI Taxonomy" id="1176127"/>
    <lineage>
        <taxon>Eukaryota</taxon>
        <taxon>Fungi</taxon>
        <taxon>Dikarya</taxon>
        <taxon>Ascomycota</taxon>
        <taxon>Pezizomycotina</taxon>
        <taxon>Dothideomycetes</taxon>
        <taxon>Dothideomycetes incertae sedis</taxon>
        <taxon>Botryosphaeriales</taxon>
        <taxon>Aplosporellaceae</taxon>
        <taxon>Aplosporella</taxon>
    </lineage>
</organism>
<protein>
    <submittedName>
        <fullName evidence="2">Uncharacterized protein</fullName>
    </submittedName>
</protein>
<evidence type="ECO:0000256" key="1">
    <source>
        <dbReference type="SAM" id="MobiDB-lite"/>
    </source>
</evidence>
<proteinExistence type="predicted"/>
<evidence type="ECO:0000313" key="3">
    <source>
        <dbReference type="Proteomes" id="UP000799438"/>
    </source>
</evidence>
<accession>A0A6A6BF78</accession>
<feature type="compositionally biased region" description="Basic and acidic residues" evidence="1">
    <location>
        <begin position="21"/>
        <end position="32"/>
    </location>
</feature>
<feature type="compositionally biased region" description="Polar residues" evidence="1">
    <location>
        <begin position="1"/>
        <end position="15"/>
    </location>
</feature>
<keyword evidence="3" id="KW-1185">Reference proteome</keyword>